<dbReference type="PANTHER" id="PTHR43730:SF1">
    <property type="entry name" value="BETA-MANNOSIDASE"/>
    <property type="match status" value="1"/>
</dbReference>
<dbReference type="AlphaFoldDB" id="A0A815IVX4"/>
<accession>A0A815IVX4</accession>
<keyword evidence="1" id="KW-0326">Glycosidase</keyword>
<dbReference type="InterPro" id="IPR013783">
    <property type="entry name" value="Ig-like_fold"/>
</dbReference>
<reference evidence="2" key="1">
    <citation type="submission" date="2021-02" db="EMBL/GenBank/DDBJ databases">
        <authorList>
            <person name="Nowell W R."/>
        </authorList>
    </citation>
    <scope>NUCLEOTIDE SEQUENCE</scope>
</reference>
<gene>
    <name evidence="2" type="ORF">RFH988_LOCUS33493</name>
</gene>
<dbReference type="InterPro" id="IPR050887">
    <property type="entry name" value="Beta-mannosidase_GH2"/>
</dbReference>
<dbReference type="Gene3D" id="2.60.40.10">
    <property type="entry name" value="Immunoglobulins"/>
    <property type="match status" value="1"/>
</dbReference>
<keyword evidence="1" id="KW-0378">Hydrolase</keyword>
<dbReference type="OrthoDB" id="2866996at2759"/>
<dbReference type="GO" id="GO:0006516">
    <property type="term" value="P:glycoprotein catabolic process"/>
    <property type="evidence" value="ECO:0007669"/>
    <property type="project" value="TreeGrafter"/>
</dbReference>
<evidence type="ECO:0000256" key="1">
    <source>
        <dbReference type="ARBA" id="ARBA00023295"/>
    </source>
</evidence>
<dbReference type="Gene3D" id="3.20.20.80">
    <property type="entry name" value="Glycosidases"/>
    <property type="match status" value="1"/>
</dbReference>
<evidence type="ECO:0000313" key="3">
    <source>
        <dbReference type="Proteomes" id="UP000663882"/>
    </source>
</evidence>
<dbReference type="PANTHER" id="PTHR43730">
    <property type="entry name" value="BETA-MANNOSIDASE"/>
    <property type="match status" value="1"/>
</dbReference>
<dbReference type="InterPro" id="IPR017853">
    <property type="entry name" value="GH"/>
</dbReference>
<comment type="caution">
    <text evidence="2">The sequence shown here is derived from an EMBL/GenBank/DDBJ whole genome shotgun (WGS) entry which is preliminary data.</text>
</comment>
<dbReference type="GO" id="GO:0004567">
    <property type="term" value="F:beta-mannosidase activity"/>
    <property type="evidence" value="ECO:0007669"/>
    <property type="project" value="TreeGrafter"/>
</dbReference>
<organism evidence="2 3">
    <name type="scientific">Rotaria sordida</name>
    <dbReference type="NCBI Taxonomy" id="392033"/>
    <lineage>
        <taxon>Eukaryota</taxon>
        <taxon>Metazoa</taxon>
        <taxon>Spiralia</taxon>
        <taxon>Gnathifera</taxon>
        <taxon>Rotifera</taxon>
        <taxon>Eurotatoria</taxon>
        <taxon>Bdelloidea</taxon>
        <taxon>Philodinida</taxon>
        <taxon>Philodinidae</taxon>
        <taxon>Rotaria</taxon>
    </lineage>
</organism>
<dbReference type="InterPro" id="IPR036156">
    <property type="entry name" value="Beta-gal/glucu_dom_sf"/>
</dbReference>
<dbReference type="Proteomes" id="UP000663882">
    <property type="component" value="Unassembled WGS sequence"/>
</dbReference>
<dbReference type="SUPFAM" id="SSF49303">
    <property type="entry name" value="beta-Galactosidase/glucuronidase domain"/>
    <property type="match status" value="1"/>
</dbReference>
<proteinExistence type="predicted"/>
<dbReference type="SUPFAM" id="SSF51445">
    <property type="entry name" value="(Trans)glycosidases"/>
    <property type="match status" value="1"/>
</dbReference>
<protein>
    <recommendedName>
        <fullName evidence="4">Beta-mannosidase</fullName>
    </recommendedName>
</protein>
<evidence type="ECO:0008006" key="4">
    <source>
        <dbReference type="Google" id="ProtNLM"/>
    </source>
</evidence>
<dbReference type="EMBL" id="CAJNOO010004244">
    <property type="protein sequence ID" value="CAF1374061.1"/>
    <property type="molecule type" value="Genomic_DNA"/>
</dbReference>
<sequence length="263" mass="30591">MLSSNNDPFTSKLKFILENTTWSYETTVTFNHNLTISLSISDEHVLHWRPNGYGDQPLYNSVILNQDNRIGSRLIGFRTVQLIQHEYGAGINGTSFYFSINFKSIFIKGSNWIPSDSFQKRVSDEKCERLLRSAQLSNMNMLRIWDGGIYERNSFYEIADRLGIMLWHDFMFACSLCPVDEPFLTNVHEVIYQVKRVQHHPSIVLWFGNNENEAAVAHYWYGLPQEKLKKTKDDYRKLYVDTIIDAVKQTDKGNNRPFVTSSP</sequence>
<evidence type="ECO:0000313" key="2">
    <source>
        <dbReference type="EMBL" id="CAF1374061.1"/>
    </source>
</evidence>
<name>A0A815IVX4_9BILA</name>